<protein>
    <submittedName>
        <fullName evidence="2">Uncharacterized protein</fullName>
    </submittedName>
</protein>
<sequence length="133" mass="14762">MATEAINARSVKWPPRQVQTYLDNALSLGTLQNTVCIHRSHPKENIYMAPGHAPVAMNYSHPSRRLKATSRAHSIRNEDARDLARTVRLKAMRVRDEARRLRRAARGITGGSFEHSAPARRGRGGGGGGREGW</sequence>
<comment type="caution">
    <text evidence="2">The sequence shown here is derived from an EMBL/GenBank/DDBJ whole genome shotgun (WGS) entry which is preliminary data.</text>
</comment>
<organism evidence="2 3">
    <name type="scientific">Euphydryas editha</name>
    <name type="common">Edith's checkerspot</name>
    <dbReference type="NCBI Taxonomy" id="104508"/>
    <lineage>
        <taxon>Eukaryota</taxon>
        <taxon>Metazoa</taxon>
        <taxon>Ecdysozoa</taxon>
        <taxon>Arthropoda</taxon>
        <taxon>Hexapoda</taxon>
        <taxon>Insecta</taxon>
        <taxon>Pterygota</taxon>
        <taxon>Neoptera</taxon>
        <taxon>Endopterygota</taxon>
        <taxon>Lepidoptera</taxon>
        <taxon>Glossata</taxon>
        <taxon>Ditrysia</taxon>
        <taxon>Papilionoidea</taxon>
        <taxon>Nymphalidae</taxon>
        <taxon>Nymphalinae</taxon>
        <taxon>Euphydryas</taxon>
    </lineage>
</organism>
<accession>A0AAU9UJZ2</accession>
<evidence type="ECO:0000313" key="3">
    <source>
        <dbReference type="Proteomes" id="UP001153954"/>
    </source>
</evidence>
<keyword evidence="3" id="KW-1185">Reference proteome</keyword>
<gene>
    <name evidence="2" type="ORF">EEDITHA_LOCUS14335</name>
</gene>
<feature type="compositionally biased region" description="Gly residues" evidence="1">
    <location>
        <begin position="124"/>
        <end position="133"/>
    </location>
</feature>
<dbReference type="Proteomes" id="UP001153954">
    <property type="component" value="Unassembled WGS sequence"/>
</dbReference>
<dbReference type="AlphaFoldDB" id="A0AAU9UJZ2"/>
<name>A0AAU9UJZ2_EUPED</name>
<evidence type="ECO:0000313" key="2">
    <source>
        <dbReference type="EMBL" id="CAH2099341.1"/>
    </source>
</evidence>
<feature type="region of interest" description="Disordered" evidence="1">
    <location>
        <begin position="107"/>
        <end position="133"/>
    </location>
</feature>
<dbReference type="EMBL" id="CAKOGL010000021">
    <property type="protein sequence ID" value="CAH2099341.1"/>
    <property type="molecule type" value="Genomic_DNA"/>
</dbReference>
<proteinExistence type="predicted"/>
<reference evidence="2" key="1">
    <citation type="submission" date="2022-03" db="EMBL/GenBank/DDBJ databases">
        <authorList>
            <person name="Tunstrom K."/>
        </authorList>
    </citation>
    <scope>NUCLEOTIDE SEQUENCE</scope>
</reference>
<evidence type="ECO:0000256" key="1">
    <source>
        <dbReference type="SAM" id="MobiDB-lite"/>
    </source>
</evidence>